<dbReference type="Proteomes" id="UP001610446">
    <property type="component" value="Unassembled WGS sequence"/>
</dbReference>
<feature type="compositionally biased region" description="Basic and acidic residues" evidence="1">
    <location>
        <begin position="146"/>
        <end position="162"/>
    </location>
</feature>
<accession>A0ABR4IZD3</accession>
<feature type="compositionally biased region" description="Low complexity" evidence="1">
    <location>
        <begin position="28"/>
        <end position="46"/>
    </location>
</feature>
<protein>
    <recommendedName>
        <fullName evidence="2">Glycine zipper 2TM domain-containing protein</fullName>
    </recommendedName>
</protein>
<feature type="region of interest" description="Disordered" evidence="1">
    <location>
        <begin position="1"/>
        <end position="73"/>
    </location>
</feature>
<organism evidence="3 4">
    <name type="scientific">Aspergillus pseudoustus</name>
    <dbReference type="NCBI Taxonomy" id="1810923"/>
    <lineage>
        <taxon>Eukaryota</taxon>
        <taxon>Fungi</taxon>
        <taxon>Dikarya</taxon>
        <taxon>Ascomycota</taxon>
        <taxon>Pezizomycotina</taxon>
        <taxon>Eurotiomycetes</taxon>
        <taxon>Eurotiomycetidae</taxon>
        <taxon>Eurotiales</taxon>
        <taxon>Aspergillaceae</taxon>
        <taxon>Aspergillus</taxon>
        <taxon>Aspergillus subgen. Nidulantes</taxon>
    </lineage>
</organism>
<feature type="region of interest" description="Disordered" evidence="1">
    <location>
        <begin position="125"/>
        <end position="162"/>
    </location>
</feature>
<sequence>MSNRDYYGDNVPVGLEQNPSTDPHFNYTPQPGQEFQTQQPQQTPWTDASRSDGYDPNLNPNGPAEESEKGLGATVVGGAGGAFVGHKVGKKSDHGTLGAIGGALAGAVAANLASNMIKGNNGHGNGHGHAGVHGHGGGGLGIAGSMRERRRERLERRLDRLG</sequence>
<feature type="domain" description="Glycine zipper 2TM" evidence="2">
    <location>
        <begin position="73"/>
        <end position="113"/>
    </location>
</feature>
<evidence type="ECO:0000259" key="2">
    <source>
        <dbReference type="Pfam" id="PF05433"/>
    </source>
</evidence>
<name>A0ABR4IZD3_9EURO</name>
<dbReference type="Pfam" id="PF05433">
    <property type="entry name" value="Rick_17kDa_Anti"/>
    <property type="match status" value="1"/>
</dbReference>
<keyword evidence="4" id="KW-1185">Reference proteome</keyword>
<evidence type="ECO:0000313" key="4">
    <source>
        <dbReference type="Proteomes" id="UP001610446"/>
    </source>
</evidence>
<dbReference type="PANTHER" id="PTHR37014:SF10">
    <property type="entry name" value="RICH PROTEIN MS8, PUTATIVE (AFU_ORTHOLOGUE AFUA_7G05650)-RELATED"/>
    <property type="match status" value="1"/>
</dbReference>
<proteinExistence type="predicted"/>
<gene>
    <name evidence="3" type="ORF">BJY01DRAFT_253571</name>
</gene>
<dbReference type="InterPro" id="IPR008816">
    <property type="entry name" value="Gly_zipper_2TM_dom"/>
</dbReference>
<dbReference type="PANTHER" id="PTHR37014">
    <property type="entry name" value="EXPRESSION LETHALITY PROTEIN HEL10, PUTATIVE (AFU_ORTHOLOGUE AFUA_1G06580)-RELATED"/>
    <property type="match status" value="1"/>
</dbReference>
<evidence type="ECO:0000256" key="1">
    <source>
        <dbReference type="SAM" id="MobiDB-lite"/>
    </source>
</evidence>
<comment type="caution">
    <text evidence="3">The sequence shown here is derived from an EMBL/GenBank/DDBJ whole genome shotgun (WGS) entry which is preliminary data.</text>
</comment>
<evidence type="ECO:0000313" key="3">
    <source>
        <dbReference type="EMBL" id="KAL2833154.1"/>
    </source>
</evidence>
<dbReference type="EMBL" id="JBFXLU010000247">
    <property type="protein sequence ID" value="KAL2833154.1"/>
    <property type="molecule type" value="Genomic_DNA"/>
</dbReference>
<reference evidence="3 4" key="1">
    <citation type="submission" date="2024-07" db="EMBL/GenBank/DDBJ databases">
        <title>Section-level genome sequencing and comparative genomics of Aspergillus sections Usti and Cavernicolus.</title>
        <authorList>
            <consortium name="Lawrence Berkeley National Laboratory"/>
            <person name="Nybo J.L."/>
            <person name="Vesth T.C."/>
            <person name="Theobald S."/>
            <person name="Frisvad J.C."/>
            <person name="Larsen T.O."/>
            <person name="Kjaerboelling I."/>
            <person name="Rothschild-Mancinelli K."/>
            <person name="Lyhne E.K."/>
            <person name="Kogle M.E."/>
            <person name="Barry K."/>
            <person name="Clum A."/>
            <person name="Na H."/>
            <person name="Ledsgaard L."/>
            <person name="Lin J."/>
            <person name="Lipzen A."/>
            <person name="Kuo A."/>
            <person name="Riley R."/>
            <person name="Mondo S."/>
            <person name="Labutti K."/>
            <person name="Haridas S."/>
            <person name="Pangalinan J."/>
            <person name="Salamov A.A."/>
            <person name="Simmons B.A."/>
            <person name="Magnuson J.K."/>
            <person name="Chen J."/>
            <person name="Drula E."/>
            <person name="Henrissat B."/>
            <person name="Wiebenga A."/>
            <person name="Lubbers R.J."/>
            <person name="Gomes A.C."/>
            <person name="Makela M.R."/>
            <person name="Stajich J."/>
            <person name="Grigoriev I.V."/>
            <person name="Mortensen U.H."/>
            <person name="De Vries R.P."/>
            <person name="Baker S.E."/>
            <person name="Andersen M.R."/>
        </authorList>
    </citation>
    <scope>NUCLEOTIDE SEQUENCE [LARGE SCALE GENOMIC DNA]</scope>
    <source>
        <strain evidence="3 4">CBS 123904</strain>
    </source>
</reference>
<feature type="compositionally biased region" description="Gly residues" evidence="1">
    <location>
        <begin position="125"/>
        <end position="142"/>
    </location>
</feature>